<organism evidence="2 5">
    <name type="scientific">Didymodactylos carnosus</name>
    <dbReference type="NCBI Taxonomy" id="1234261"/>
    <lineage>
        <taxon>Eukaryota</taxon>
        <taxon>Metazoa</taxon>
        <taxon>Spiralia</taxon>
        <taxon>Gnathifera</taxon>
        <taxon>Rotifera</taxon>
        <taxon>Eurotatoria</taxon>
        <taxon>Bdelloidea</taxon>
        <taxon>Philodinida</taxon>
        <taxon>Philodinidae</taxon>
        <taxon>Didymodactylos</taxon>
    </lineage>
</organism>
<comment type="caution">
    <text evidence="2">The sequence shown here is derived from an EMBL/GenBank/DDBJ whole genome shotgun (WGS) entry which is preliminary data.</text>
</comment>
<gene>
    <name evidence="2" type="ORF">GPM918_LOCUS35228</name>
    <name evidence="4" type="ORF">SRO942_LOCUS35944</name>
    <name evidence="3" type="ORF">TMI583_LOCUS36995</name>
</gene>
<protein>
    <submittedName>
        <fullName evidence="2">Uncharacterized protein</fullName>
    </submittedName>
</protein>
<evidence type="ECO:0000313" key="4">
    <source>
        <dbReference type="EMBL" id="CAF4334194.1"/>
    </source>
</evidence>
<dbReference type="Proteomes" id="UP000663829">
    <property type="component" value="Unassembled WGS sequence"/>
</dbReference>
<dbReference type="EMBL" id="CAJNOQ010020208">
    <property type="protein sequence ID" value="CAF1464818.1"/>
    <property type="molecule type" value="Genomic_DNA"/>
</dbReference>
<evidence type="ECO:0000313" key="3">
    <source>
        <dbReference type="EMBL" id="CAF4270262.1"/>
    </source>
</evidence>
<dbReference type="AlphaFoldDB" id="A0A815QJJ3"/>
<feature type="region of interest" description="Disordered" evidence="1">
    <location>
        <begin position="130"/>
        <end position="154"/>
    </location>
</feature>
<dbReference type="Proteomes" id="UP000681722">
    <property type="component" value="Unassembled WGS sequence"/>
</dbReference>
<proteinExistence type="predicted"/>
<evidence type="ECO:0000256" key="1">
    <source>
        <dbReference type="SAM" id="MobiDB-lite"/>
    </source>
</evidence>
<name>A0A815QJJ3_9BILA</name>
<evidence type="ECO:0000313" key="5">
    <source>
        <dbReference type="Proteomes" id="UP000663829"/>
    </source>
</evidence>
<evidence type="ECO:0000313" key="2">
    <source>
        <dbReference type="EMBL" id="CAF1464818.1"/>
    </source>
</evidence>
<reference evidence="2" key="1">
    <citation type="submission" date="2021-02" db="EMBL/GenBank/DDBJ databases">
        <authorList>
            <person name="Nowell W R."/>
        </authorList>
    </citation>
    <scope>NUCLEOTIDE SEQUENCE</scope>
</reference>
<feature type="compositionally biased region" description="Basic and acidic residues" evidence="1">
    <location>
        <begin position="130"/>
        <end position="148"/>
    </location>
</feature>
<dbReference type="EMBL" id="CAJOBC010085672">
    <property type="protein sequence ID" value="CAF4334194.1"/>
    <property type="molecule type" value="Genomic_DNA"/>
</dbReference>
<accession>A0A815QJJ3</accession>
<dbReference type="Proteomes" id="UP000682733">
    <property type="component" value="Unassembled WGS sequence"/>
</dbReference>
<sequence length="401" mass="46881">MLSSIQSIHLDCNTRAYTVLTRSKSAKSNVGQLTHSDSFESTFNDVMKHLDEEVSNTSTGSYFDLQKYLSDQRVEEERLLQEQPAIEKERIAEQQRLEEKNRQDQRLLEENLALEERRRHKEEIRLQELRRQEEERRREEQDEQRSYEEQQFQARVRDYQEEERLVRERAEERQRAVEKSMQQAARDAKLEKGQENARESECKALECATQERILADEETEKIAKEKAKSELRTKRLRDETEAQATREREDPPAIGATIKSVRAADQFLCDGYRYRRDKSQWRWVNAHCTGRAGVTQQGFCQLASSHTHASNPEDVAKARYNHEIRERAKQSHDPPRTIISDARMNVSVKAAASIPQYTTTQRAIERTRKENDVARPTPTTFANIVLPDELKVNSHGQNSLR</sequence>
<dbReference type="OrthoDB" id="7788516at2759"/>
<keyword evidence="5" id="KW-1185">Reference proteome</keyword>
<dbReference type="EMBL" id="CAJOBA010053969">
    <property type="protein sequence ID" value="CAF4270262.1"/>
    <property type="molecule type" value="Genomic_DNA"/>
</dbReference>